<keyword evidence="2" id="KW-1185">Reference proteome</keyword>
<evidence type="ECO:0000313" key="1">
    <source>
        <dbReference type="EMBL" id="MBG0566611.1"/>
    </source>
</evidence>
<protein>
    <submittedName>
        <fullName evidence="1">Uncharacterized protein</fullName>
    </submittedName>
</protein>
<sequence length="176" mass="19156">MTPTIEEPLTTARGAPARRRSLLDRIRAFQQPEPRTPPWQGRPEEAYHVLEGARAVIARGWIQDDWFARRPSDGPGDVAAACLVGAVVYAAQQSGSGDPAVKAGPALDYLWDAWQESRGLGGTGVAGLAAPRELRMARVRDLTRWNDQPCRTREEVLDLVDLATSRAVMAAVSGSR</sequence>
<dbReference type="RefSeq" id="WP_196418377.1">
    <property type="nucleotide sequence ID" value="NZ_JADQTO010000021.1"/>
</dbReference>
<evidence type="ECO:0000313" key="2">
    <source>
        <dbReference type="Proteomes" id="UP000598146"/>
    </source>
</evidence>
<comment type="caution">
    <text evidence="1">The sequence shown here is derived from an EMBL/GenBank/DDBJ whole genome shotgun (WGS) entry which is preliminary data.</text>
</comment>
<dbReference type="Pfam" id="PF19698">
    <property type="entry name" value="DUF6197"/>
    <property type="match status" value="1"/>
</dbReference>
<dbReference type="Proteomes" id="UP000598146">
    <property type="component" value="Unassembled WGS sequence"/>
</dbReference>
<name>A0A931G316_9ACTN</name>
<accession>A0A931G316</accession>
<reference evidence="1" key="1">
    <citation type="submission" date="2020-11" db="EMBL/GenBank/DDBJ databases">
        <title>Isolation and identification of active actinomycetes.</title>
        <authorList>
            <person name="Sun X."/>
        </authorList>
    </citation>
    <scope>NUCLEOTIDE SEQUENCE</scope>
    <source>
        <strain evidence="1">NEAU-A11</strain>
    </source>
</reference>
<dbReference type="InterPro" id="IPR045677">
    <property type="entry name" value="DUF6197"/>
</dbReference>
<dbReference type="AlphaFoldDB" id="A0A931G316"/>
<dbReference type="EMBL" id="JADQTO010000021">
    <property type="protein sequence ID" value="MBG0566611.1"/>
    <property type="molecule type" value="Genomic_DNA"/>
</dbReference>
<gene>
    <name evidence="1" type="ORF">I4J89_34715</name>
</gene>
<proteinExistence type="predicted"/>
<organism evidence="1 2">
    <name type="scientific">Actinoplanes aureus</name>
    <dbReference type="NCBI Taxonomy" id="2792083"/>
    <lineage>
        <taxon>Bacteria</taxon>
        <taxon>Bacillati</taxon>
        <taxon>Actinomycetota</taxon>
        <taxon>Actinomycetes</taxon>
        <taxon>Micromonosporales</taxon>
        <taxon>Micromonosporaceae</taxon>
        <taxon>Actinoplanes</taxon>
    </lineage>
</organism>